<reference evidence="1" key="1">
    <citation type="journal article" date="2005" name="Environ. Microbiol.">
        <title>Genetic and functional properties of uncultivated thermophilic crenarchaeotes from a subsurface gold mine as revealed by analysis of genome fragments.</title>
        <authorList>
            <person name="Nunoura T."/>
            <person name="Hirayama H."/>
            <person name="Takami H."/>
            <person name="Oida H."/>
            <person name="Nishi S."/>
            <person name="Shimamura S."/>
            <person name="Suzuki Y."/>
            <person name="Inagaki F."/>
            <person name="Takai K."/>
            <person name="Nealson K.H."/>
            <person name="Horikoshi K."/>
        </authorList>
    </citation>
    <scope>NUCLEOTIDE SEQUENCE</scope>
</reference>
<proteinExistence type="predicted"/>
<reference evidence="1" key="2">
    <citation type="journal article" date="2012" name="PLoS ONE">
        <title>A Deeply Branching Thermophilic Bacterium with an Ancient Acetyl-CoA Pathway Dominates a Subsurface Ecosystem.</title>
        <authorList>
            <person name="Takami H."/>
            <person name="Noguchi H."/>
            <person name="Takaki Y."/>
            <person name="Uchiyama I."/>
            <person name="Toyoda A."/>
            <person name="Nishi S."/>
            <person name="Chee G.-J."/>
            <person name="Arai W."/>
            <person name="Nunoura T."/>
            <person name="Itoh T."/>
            <person name="Hattori M."/>
            <person name="Takai K."/>
        </authorList>
    </citation>
    <scope>NUCLEOTIDE SEQUENCE</scope>
</reference>
<gene>
    <name evidence="1" type="ORF">HGMM_F54D01C21</name>
</gene>
<dbReference type="EMBL" id="AP011793">
    <property type="protein sequence ID" value="BAL58094.1"/>
    <property type="molecule type" value="Genomic_DNA"/>
</dbReference>
<dbReference type="PANTHER" id="PTHR30348">
    <property type="entry name" value="UNCHARACTERIZED PROTEIN YECE"/>
    <property type="match status" value="1"/>
</dbReference>
<dbReference type="AlphaFoldDB" id="H5SPK8"/>
<dbReference type="Pfam" id="PF01904">
    <property type="entry name" value="DUF72"/>
    <property type="match status" value="1"/>
</dbReference>
<dbReference type="InterPro" id="IPR002763">
    <property type="entry name" value="DUF72"/>
</dbReference>
<name>H5SPK8_9ZZZZ</name>
<dbReference type="InterPro" id="IPR036520">
    <property type="entry name" value="UPF0759_sf"/>
</dbReference>
<dbReference type="Gene3D" id="3.20.20.410">
    <property type="entry name" value="Protein of unknown function UPF0759"/>
    <property type="match status" value="1"/>
</dbReference>
<protein>
    <submittedName>
        <fullName evidence="1">Hypothetical conserved protein</fullName>
    </submittedName>
</protein>
<accession>H5SPK8</accession>
<evidence type="ECO:0000313" key="1">
    <source>
        <dbReference type="EMBL" id="BAL58094.1"/>
    </source>
</evidence>
<dbReference type="SUPFAM" id="SSF117396">
    <property type="entry name" value="TM1631-like"/>
    <property type="match status" value="1"/>
</dbReference>
<sequence length="274" mass="30507">MVRPALQAVGWRLEDASVTAFVGTSGWVYRSWRGRFYPADAHPGRWLELYARAFATVEVNATFYRLPPTTMVEGWAKRTPADFRFAAKMSRLVTHVRRLGEVGPAIETFLTTMAPLGPKLGPILLQLPPGLEAAPALRDAALRCFPPGQRVACEFRHDSWFAGETYRVLERHDAALCLADRDGEAVAPLVRTARWGYARFHAGRGDPYPAYAAGELERWADELVRLFPEGDLYLYFNNDPFACAPRDACVLADALRARGLPVTRTPSTDSIRVG</sequence>
<organism evidence="1">
    <name type="scientific">uncultured prokaryote</name>
    <dbReference type="NCBI Taxonomy" id="198431"/>
    <lineage>
        <taxon>unclassified sequences</taxon>
        <taxon>environmental samples</taxon>
    </lineage>
</organism>
<dbReference type="PANTHER" id="PTHR30348:SF4">
    <property type="entry name" value="DUF72 DOMAIN-CONTAINING PROTEIN"/>
    <property type="match status" value="1"/>
</dbReference>